<evidence type="ECO:0000313" key="19">
    <source>
        <dbReference type="Proteomes" id="UP001059546"/>
    </source>
</evidence>
<dbReference type="PROSITE" id="PS00518">
    <property type="entry name" value="ZF_RING_1"/>
    <property type="match status" value="1"/>
</dbReference>
<evidence type="ECO:0000256" key="7">
    <source>
        <dbReference type="ARBA" id="ARBA00022771"/>
    </source>
</evidence>
<dbReference type="InterPro" id="IPR013083">
    <property type="entry name" value="Znf_RING/FYVE/PHD"/>
</dbReference>
<dbReference type="GO" id="GO:0061630">
    <property type="term" value="F:ubiquitin protein ligase activity"/>
    <property type="evidence" value="ECO:0007669"/>
    <property type="project" value="UniProtKB-EC"/>
</dbReference>
<dbReference type="GO" id="GO:0033503">
    <property type="term" value="C:HULC complex"/>
    <property type="evidence" value="ECO:0007669"/>
    <property type="project" value="TreeGrafter"/>
</dbReference>
<comment type="pathway">
    <text evidence="3 14">Protein modification; protein ubiquitination.</text>
</comment>
<dbReference type="EMBL" id="CP075155">
    <property type="protein sequence ID" value="UTX43916.1"/>
    <property type="molecule type" value="Genomic_DNA"/>
</dbReference>
<comment type="subcellular location">
    <subcellularLocation>
        <location evidence="2 14">Nucleus</location>
    </subcellularLocation>
</comment>
<dbReference type="SUPFAM" id="SSF57850">
    <property type="entry name" value="RING/U-box"/>
    <property type="match status" value="1"/>
</dbReference>
<dbReference type="InterPro" id="IPR013956">
    <property type="entry name" value="E3_ubiquit_lig_Bre1"/>
</dbReference>
<gene>
    <name evidence="17" type="ORF">GPU96_09g16960</name>
    <name evidence="18" type="ORF">PFJ87_09g00270</name>
</gene>
<feature type="coiled-coil region" evidence="15">
    <location>
        <begin position="151"/>
        <end position="224"/>
    </location>
</feature>
<keyword evidence="5 14" id="KW-0808">Transferase</keyword>
<organism evidence="17 19">
    <name type="scientific">Encephalitozoon hellem</name>
    <name type="common">Microsporidian parasite</name>
    <dbReference type="NCBI Taxonomy" id="27973"/>
    <lineage>
        <taxon>Eukaryota</taxon>
        <taxon>Fungi</taxon>
        <taxon>Fungi incertae sedis</taxon>
        <taxon>Microsporidia</taxon>
        <taxon>Unikaryonidae</taxon>
        <taxon>Encephalitozoon</taxon>
    </lineage>
</organism>
<keyword evidence="7 13" id="KW-0863">Zinc-finger</keyword>
<sequence>MKKMKIDCGNSVNPKVVGQLWEIIDREGIALHQKCSIFLEMMESKKMNEELVRRNNELIEENAALSSVLEGHKENANNSESLDEVSKFDVGNKISSLNYEIRRLNGVICEMQKKLARNKILTEIEEAPQAEESGEKKQIIADSSMVANEVYRKIAEEYGDLKAKMAGLESKHCEELCERDQRITKLQRELNETILNSKDAEEKCNTLKIENEKWREAFQRVNKREINLSNEISQCSQRVDSIDKNMQSITSRLGLWKRKVEQISIEKEELCKVMENYKSYERTRNRGCDNEQGSLEEEIANLIESLDKSLSENKALVTRLETLHRKNRELEGEVISLKMSTSDLSSKNTKLELDIKHLRMERSSTLGDPEDKVSKIRKLENSIEESGRMIADYKKRLCSISAEKEETEKMLESVKKQNREIRNEISRISKECSQIDAENKRLSGILKAVQNGDSEGDPDLAIQLERYRGLLRCSLCDTRFKNTAIIKCMHCFCEECVNSRIRMRDRKCPSCNEPFSPNDVRKIYL</sequence>
<dbReference type="EC" id="2.3.2.27" evidence="14"/>
<comment type="similarity">
    <text evidence="4 14">Belongs to the BRE1 family.</text>
</comment>
<accession>A0A9Q9C4B0</accession>
<dbReference type="PANTHER" id="PTHR23163">
    <property type="entry name" value="RING FINGER PROTEIN-RELATED"/>
    <property type="match status" value="1"/>
</dbReference>
<keyword evidence="10 14" id="KW-0156">Chromatin regulator</keyword>
<evidence type="ECO:0000256" key="14">
    <source>
        <dbReference type="RuleBase" id="RU365038"/>
    </source>
</evidence>
<evidence type="ECO:0000256" key="6">
    <source>
        <dbReference type="ARBA" id="ARBA00022723"/>
    </source>
</evidence>
<comment type="catalytic activity">
    <reaction evidence="1 14">
        <text>S-ubiquitinyl-[E2 ubiquitin-conjugating enzyme]-L-cysteine + [acceptor protein]-L-lysine = [E2 ubiquitin-conjugating enzyme]-L-cysteine + N(6)-ubiquitinyl-[acceptor protein]-L-lysine.</text>
        <dbReference type="EC" id="2.3.2.27"/>
    </reaction>
</comment>
<evidence type="ECO:0000256" key="9">
    <source>
        <dbReference type="ARBA" id="ARBA00022833"/>
    </source>
</evidence>
<name>A0A9Q9C4B0_ENCHE</name>
<dbReference type="PROSITE" id="PS50089">
    <property type="entry name" value="ZF_RING_2"/>
    <property type="match status" value="1"/>
</dbReference>
<evidence type="ECO:0000256" key="3">
    <source>
        <dbReference type="ARBA" id="ARBA00004906"/>
    </source>
</evidence>
<keyword evidence="20" id="KW-1185">Reference proteome</keyword>
<dbReference type="InterPro" id="IPR017907">
    <property type="entry name" value="Znf_RING_CS"/>
</dbReference>
<evidence type="ECO:0000259" key="16">
    <source>
        <dbReference type="PROSITE" id="PS50089"/>
    </source>
</evidence>
<evidence type="ECO:0000256" key="15">
    <source>
        <dbReference type="SAM" id="Coils"/>
    </source>
</evidence>
<evidence type="ECO:0000256" key="5">
    <source>
        <dbReference type="ARBA" id="ARBA00022679"/>
    </source>
</evidence>
<feature type="domain" description="RING-type" evidence="16">
    <location>
        <begin position="473"/>
        <end position="512"/>
    </location>
</feature>
<reference evidence="17" key="1">
    <citation type="submission" date="2021-05" db="EMBL/GenBank/DDBJ databases">
        <title>Encephalitozoon hellem ATCC 50604 Complete Genome.</title>
        <authorList>
            <person name="Mascarenhas dos Santos A.C."/>
            <person name="Julian A.T."/>
            <person name="Pombert J.-F."/>
        </authorList>
    </citation>
    <scope>NUCLEOTIDE SEQUENCE</scope>
    <source>
        <strain evidence="17">ATCC 50604</strain>
    </source>
</reference>
<keyword evidence="9 14" id="KW-0862">Zinc</keyword>
<dbReference type="SMART" id="SM00184">
    <property type="entry name" value="RING"/>
    <property type="match status" value="1"/>
</dbReference>
<dbReference type="InterPro" id="IPR001841">
    <property type="entry name" value="Znf_RING"/>
</dbReference>
<dbReference type="EMBL" id="CP119070">
    <property type="protein sequence ID" value="WEL39400.1"/>
    <property type="molecule type" value="Genomic_DNA"/>
</dbReference>
<dbReference type="GO" id="GO:0016567">
    <property type="term" value="P:protein ubiquitination"/>
    <property type="evidence" value="ECO:0007669"/>
    <property type="project" value="UniProtKB-UniRule"/>
</dbReference>
<dbReference type="CDD" id="cd16499">
    <property type="entry name" value="RING-HC_Bre1-like"/>
    <property type="match status" value="1"/>
</dbReference>
<evidence type="ECO:0000256" key="8">
    <source>
        <dbReference type="ARBA" id="ARBA00022786"/>
    </source>
</evidence>
<dbReference type="GO" id="GO:0005634">
    <property type="term" value="C:nucleus"/>
    <property type="evidence" value="ECO:0007669"/>
    <property type="project" value="UniProtKB-SubCell"/>
</dbReference>
<dbReference type="Proteomes" id="UP001059546">
    <property type="component" value="Chromosome IX"/>
</dbReference>
<evidence type="ECO:0000256" key="4">
    <source>
        <dbReference type="ARBA" id="ARBA00005555"/>
    </source>
</evidence>
<feature type="coiled-coil region" evidence="15">
    <location>
        <begin position="41"/>
        <end position="75"/>
    </location>
</feature>
<proteinExistence type="inferred from homology"/>
<dbReference type="GO" id="GO:0008270">
    <property type="term" value="F:zinc ion binding"/>
    <property type="evidence" value="ECO:0007669"/>
    <property type="project" value="UniProtKB-KW"/>
</dbReference>
<dbReference type="Gene3D" id="1.20.5.170">
    <property type="match status" value="1"/>
</dbReference>
<evidence type="ECO:0000256" key="1">
    <source>
        <dbReference type="ARBA" id="ARBA00000900"/>
    </source>
</evidence>
<keyword evidence="6 14" id="KW-0479">Metal-binding</keyword>
<evidence type="ECO:0000313" key="18">
    <source>
        <dbReference type="EMBL" id="WEL39400.1"/>
    </source>
</evidence>
<feature type="coiled-coil region" evidence="15">
    <location>
        <begin position="313"/>
        <end position="340"/>
    </location>
</feature>
<dbReference type="Pfam" id="PF00097">
    <property type="entry name" value="zf-C3HC4"/>
    <property type="match status" value="1"/>
</dbReference>
<evidence type="ECO:0000256" key="2">
    <source>
        <dbReference type="ARBA" id="ARBA00004123"/>
    </source>
</evidence>
<dbReference type="OrthoDB" id="10266039at2759"/>
<dbReference type="GO" id="GO:0006325">
    <property type="term" value="P:chromatin organization"/>
    <property type="evidence" value="ECO:0007669"/>
    <property type="project" value="UniProtKB-KW"/>
</dbReference>
<keyword evidence="12 14" id="KW-0539">Nucleus</keyword>
<reference evidence="18 20" key="2">
    <citation type="submission" date="2023-02" db="EMBL/GenBank/DDBJ databases">
        <title>Encephalitozoon hellem ATCC 50451 complete genome.</title>
        <authorList>
            <person name="Mascarenhas dos Santos A.C."/>
            <person name="Julian A.T."/>
            <person name="Pombert J.-F."/>
        </authorList>
    </citation>
    <scope>NUCLEOTIDE SEQUENCE [LARGE SCALE GENOMIC DNA]</scope>
    <source>
        <strain evidence="18 20">ATCC 50451</strain>
    </source>
</reference>
<evidence type="ECO:0000256" key="11">
    <source>
        <dbReference type="ARBA" id="ARBA00023054"/>
    </source>
</evidence>
<evidence type="ECO:0000313" key="17">
    <source>
        <dbReference type="EMBL" id="UTX43916.1"/>
    </source>
</evidence>
<evidence type="ECO:0000313" key="20">
    <source>
        <dbReference type="Proteomes" id="UP001217963"/>
    </source>
</evidence>
<dbReference type="InterPro" id="IPR018957">
    <property type="entry name" value="Znf_C3HC4_RING-type"/>
</dbReference>
<feature type="coiled-coil region" evidence="15">
    <location>
        <begin position="376"/>
        <end position="438"/>
    </location>
</feature>
<keyword evidence="11 14" id="KW-0175">Coiled coil</keyword>
<protein>
    <recommendedName>
        <fullName evidence="14">E3 ubiquitin protein ligase</fullName>
        <ecNumber evidence="14">2.3.2.27</ecNumber>
    </recommendedName>
</protein>
<dbReference type="PANTHER" id="PTHR23163:SF0">
    <property type="entry name" value="E3 UBIQUITIN-PROTEIN LIGASE BRE1"/>
    <property type="match status" value="1"/>
</dbReference>
<evidence type="ECO:0000256" key="12">
    <source>
        <dbReference type="ARBA" id="ARBA00023242"/>
    </source>
</evidence>
<keyword evidence="8 14" id="KW-0833">Ubl conjugation pathway</keyword>
<evidence type="ECO:0000256" key="13">
    <source>
        <dbReference type="PROSITE-ProRule" id="PRU00175"/>
    </source>
</evidence>
<evidence type="ECO:0000256" key="10">
    <source>
        <dbReference type="ARBA" id="ARBA00022853"/>
    </source>
</evidence>
<dbReference type="AlphaFoldDB" id="A0A9Q9C4B0"/>
<dbReference type="Gene3D" id="3.30.40.10">
    <property type="entry name" value="Zinc/RING finger domain, C3HC4 (zinc finger)"/>
    <property type="match status" value="1"/>
</dbReference>
<dbReference type="Proteomes" id="UP001217963">
    <property type="component" value="Chromosome IX"/>
</dbReference>